<organism evidence="3 4">
    <name type="scientific">Galactobacter caseinivorans</name>
    <dbReference type="NCBI Taxonomy" id="2676123"/>
    <lineage>
        <taxon>Bacteria</taxon>
        <taxon>Bacillati</taxon>
        <taxon>Actinomycetota</taxon>
        <taxon>Actinomycetes</taxon>
        <taxon>Micrococcales</taxon>
        <taxon>Micrococcaceae</taxon>
        <taxon>Galactobacter</taxon>
    </lineage>
</organism>
<evidence type="ECO:0000256" key="2">
    <source>
        <dbReference type="SAM" id="Phobius"/>
    </source>
</evidence>
<evidence type="ECO:0008006" key="5">
    <source>
        <dbReference type="Google" id="ProtNLM"/>
    </source>
</evidence>
<keyword evidence="2" id="KW-1133">Transmembrane helix</keyword>
<dbReference type="EMBL" id="QQXL01000003">
    <property type="protein sequence ID" value="RKW70722.1"/>
    <property type="molecule type" value="Genomic_DNA"/>
</dbReference>
<protein>
    <recommendedName>
        <fullName evidence="5">DUF3592 domain-containing protein</fullName>
    </recommendedName>
</protein>
<keyword evidence="2" id="KW-0472">Membrane</keyword>
<dbReference type="Proteomes" id="UP000273119">
    <property type="component" value="Unassembled WGS sequence"/>
</dbReference>
<evidence type="ECO:0000256" key="1">
    <source>
        <dbReference type="SAM" id="MobiDB-lite"/>
    </source>
</evidence>
<feature type="compositionally biased region" description="Low complexity" evidence="1">
    <location>
        <begin position="133"/>
        <end position="143"/>
    </location>
</feature>
<evidence type="ECO:0000313" key="3">
    <source>
        <dbReference type="EMBL" id="RKW70722.1"/>
    </source>
</evidence>
<feature type="region of interest" description="Disordered" evidence="1">
    <location>
        <begin position="122"/>
        <end position="143"/>
    </location>
</feature>
<keyword evidence="4" id="KW-1185">Reference proteome</keyword>
<dbReference type="AlphaFoldDB" id="A0A496PJP7"/>
<name>A0A496PJP7_9MICC</name>
<sequence>MIVVGMILPSFNGNISTVQGTVVHTGVETYKDPNTRGEARTFTGRLATVEYSDASGATVTTRVESDELQVGDRTTIWQERSLFRKKDTAADPARRISLAWGFIVGLSVCAGLLARVVARRKAKLPKGPPPAGPGSTPAPEIRG</sequence>
<comment type="caution">
    <text evidence="3">The sequence shown here is derived from an EMBL/GenBank/DDBJ whole genome shotgun (WGS) entry which is preliminary data.</text>
</comment>
<reference evidence="3 4" key="1">
    <citation type="submission" date="2018-07" db="EMBL/GenBank/DDBJ databases">
        <title>Arthrobacter sp. nov., isolated from raw cow's milk with high bacterial count.</title>
        <authorList>
            <person name="Hahne J."/>
            <person name="Isele D."/>
            <person name="Lipski A."/>
        </authorList>
    </citation>
    <scope>NUCLEOTIDE SEQUENCE [LARGE SCALE GENOMIC DNA]</scope>
    <source>
        <strain evidence="3 4">JZ R-183</strain>
    </source>
</reference>
<keyword evidence="2" id="KW-0812">Transmembrane</keyword>
<accession>A0A496PJP7</accession>
<gene>
    <name evidence="3" type="ORF">DWQ67_06335</name>
</gene>
<evidence type="ECO:0000313" key="4">
    <source>
        <dbReference type="Proteomes" id="UP000273119"/>
    </source>
</evidence>
<feature type="transmembrane region" description="Helical" evidence="2">
    <location>
        <begin position="98"/>
        <end position="118"/>
    </location>
</feature>
<proteinExistence type="predicted"/>